<dbReference type="PANTHER" id="PTHR30055:SF151">
    <property type="entry name" value="TRANSCRIPTIONAL REGULATORY PROTEIN"/>
    <property type="match status" value="1"/>
</dbReference>
<dbReference type="PRINTS" id="PR00400">
    <property type="entry name" value="TETREPRESSOR"/>
</dbReference>
<name>A0ABQ3XQI1_9ACTN</name>
<dbReference type="SUPFAM" id="SSF48498">
    <property type="entry name" value="Tetracyclin repressor-like, C-terminal domain"/>
    <property type="match status" value="1"/>
</dbReference>
<keyword evidence="4" id="KW-0804">Transcription</keyword>
<dbReference type="InterPro" id="IPR036271">
    <property type="entry name" value="Tet_transcr_reg_TetR-rel_C_sf"/>
</dbReference>
<dbReference type="Pfam" id="PF02909">
    <property type="entry name" value="TetR_C_1"/>
    <property type="match status" value="1"/>
</dbReference>
<evidence type="ECO:0000313" key="8">
    <source>
        <dbReference type="Proteomes" id="UP000612282"/>
    </source>
</evidence>
<keyword evidence="3 5" id="KW-0238">DNA-binding</keyword>
<accession>A0ABQ3XQI1</accession>
<dbReference type="InterPro" id="IPR004111">
    <property type="entry name" value="Repressor_TetR_C"/>
</dbReference>
<organism evidence="7 8">
    <name type="scientific">Actinoplanes couchii</name>
    <dbReference type="NCBI Taxonomy" id="403638"/>
    <lineage>
        <taxon>Bacteria</taxon>
        <taxon>Bacillati</taxon>
        <taxon>Actinomycetota</taxon>
        <taxon>Actinomycetes</taxon>
        <taxon>Micromonosporales</taxon>
        <taxon>Micromonosporaceae</taxon>
        <taxon>Actinoplanes</taxon>
    </lineage>
</organism>
<proteinExistence type="predicted"/>
<dbReference type="Proteomes" id="UP000612282">
    <property type="component" value="Unassembled WGS sequence"/>
</dbReference>
<dbReference type="EMBL" id="BOMG01000114">
    <property type="protein sequence ID" value="GID60738.1"/>
    <property type="molecule type" value="Genomic_DNA"/>
</dbReference>
<dbReference type="InterPro" id="IPR009057">
    <property type="entry name" value="Homeodomain-like_sf"/>
</dbReference>
<dbReference type="PROSITE" id="PS50977">
    <property type="entry name" value="HTH_TETR_2"/>
    <property type="match status" value="1"/>
</dbReference>
<evidence type="ECO:0000313" key="7">
    <source>
        <dbReference type="EMBL" id="GID60738.1"/>
    </source>
</evidence>
<evidence type="ECO:0000256" key="4">
    <source>
        <dbReference type="ARBA" id="ARBA00023163"/>
    </source>
</evidence>
<sequence>MAAKRTLTRAAVIAAGRELAETGGVEAVTMRRVAALLGCSPMALYRHVDDRSELLVLVLEDLAEGIDVTVADDVPQEQVVSLFRGLHAYLGAHVWAVDVLREGELFAPRALIFVDAALGALRAAGLDTERAVTAYVNLWNFTVGALCATRPTDPDAVARRRELTGRAPLADLPHVVTAVPLLDGLDPARVHEAGLRALVTGLITA</sequence>
<protein>
    <submittedName>
        <fullName evidence="7">TetR family transcriptional regulator</fullName>
    </submittedName>
</protein>
<feature type="domain" description="HTH tetR-type" evidence="6">
    <location>
        <begin position="6"/>
        <end position="66"/>
    </location>
</feature>
<keyword evidence="2" id="KW-0805">Transcription regulation</keyword>
<gene>
    <name evidence="7" type="ORF">Aco03nite_091420</name>
</gene>
<keyword evidence="1" id="KW-0678">Repressor</keyword>
<evidence type="ECO:0000256" key="1">
    <source>
        <dbReference type="ARBA" id="ARBA00022491"/>
    </source>
</evidence>
<dbReference type="Pfam" id="PF00440">
    <property type="entry name" value="TetR_N"/>
    <property type="match status" value="1"/>
</dbReference>
<dbReference type="InterPro" id="IPR001647">
    <property type="entry name" value="HTH_TetR"/>
</dbReference>
<evidence type="ECO:0000256" key="3">
    <source>
        <dbReference type="ARBA" id="ARBA00023125"/>
    </source>
</evidence>
<feature type="DNA-binding region" description="H-T-H motif" evidence="5">
    <location>
        <begin position="29"/>
        <end position="48"/>
    </location>
</feature>
<reference evidence="7 8" key="1">
    <citation type="submission" date="2021-01" db="EMBL/GenBank/DDBJ databases">
        <title>Whole genome shotgun sequence of Actinoplanes couchii NBRC 106145.</title>
        <authorList>
            <person name="Komaki H."/>
            <person name="Tamura T."/>
        </authorList>
    </citation>
    <scope>NUCLEOTIDE SEQUENCE [LARGE SCALE GENOMIC DNA]</scope>
    <source>
        <strain evidence="7 8">NBRC 106145</strain>
    </source>
</reference>
<dbReference type="SUPFAM" id="SSF46689">
    <property type="entry name" value="Homeodomain-like"/>
    <property type="match status" value="1"/>
</dbReference>
<dbReference type="InterPro" id="IPR003012">
    <property type="entry name" value="Tet_transcr_reg_TetR"/>
</dbReference>
<evidence type="ECO:0000256" key="5">
    <source>
        <dbReference type="PROSITE-ProRule" id="PRU00335"/>
    </source>
</evidence>
<dbReference type="RefSeq" id="WP_203808042.1">
    <property type="nucleotide sequence ID" value="NZ_BAAAQE010000111.1"/>
</dbReference>
<comment type="caution">
    <text evidence="7">The sequence shown here is derived from an EMBL/GenBank/DDBJ whole genome shotgun (WGS) entry which is preliminary data.</text>
</comment>
<keyword evidence="8" id="KW-1185">Reference proteome</keyword>
<evidence type="ECO:0000256" key="2">
    <source>
        <dbReference type="ARBA" id="ARBA00023015"/>
    </source>
</evidence>
<evidence type="ECO:0000259" key="6">
    <source>
        <dbReference type="PROSITE" id="PS50977"/>
    </source>
</evidence>
<dbReference type="PANTHER" id="PTHR30055">
    <property type="entry name" value="HTH-TYPE TRANSCRIPTIONAL REGULATOR RUTR"/>
    <property type="match status" value="1"/>
</dbReference>
<dbReference type="InterPro" id="IPR050109">
    <property type="entry name" value="HTH-type_TetR-like_transc_reg"/>
</dbReference>
<dbReference type="Gene3D" id="1.10.357.10">
    <property type="entry name" value="Tetracycline Repressor, domain 2"/>
    <property type="match status" value="1"/>
</dbReference>